<name>A0ABU6SNA6_9FABA</name>
<protein>
    <submittedName>
        <fullName evidence="1">Uncharacterized protein</fullName>
    </submittedName>
</protein>
<proteinExistence type="predicted"/>
<accession>A0ABU6SNA6</accession>
<sequence>MKSQECSQYKKPSVVGEPLKTKPEQRVGLRCWFKTVVGKKEKLSPVLKGDRRATDGEYRLQLTVFWVEGIEGMSLVWLIGELDGAGEKATVRSGLEGDRRASYGWEGRPKMRMVRVEP</sequence>
<gene>
    <name evidence="1" type="ORF">PIB30_065208</name>
</gene>
<dbReference type="EMBL" id="JASCZI010061062">
    <property type="protein sequence ID" value="MED6137458.1"/>
    <property type="molecule type" value="Genomic_DNA"/>
</dbReference>
<comment type="caution">
    <text evidence="1">The sequence shown here is derived from an EMBL/GenBank/DDBJ whole genome shotgun (WGS) entry which is preliminary data.</text>
</comment>
<evidence type="ECO:0000313" key="1">
    <source>
        <dbReference type="EMBL" id="MED6137458.1"/>
    </source>
</evidence>
<organism evidence="1 2">
    <name type="scientific">Stylosanthes scabra</name>
    <dbReference type="NCBI Taxonomy" id="79078"/>
    <lineage>
        <taxon>Eukaryota</taxon>
        <taxon>Viridiplantae</taxon>
        <taxon>Streptophyta</taxon>
        <taxon>Embryophyta</taxon>
        <taxon>Tracheophyta</taxon>
        <taxon>Spermatophyta</taxon>
        <taxon>Magnoliopsida</taxon>
        <taxon>eudicotyledons</taxon>
        <taxon>Gunneridae</taxon>
        <taxon>Pentapetalae</taxon>
        <taxon>rosids</taxon>
        <taxon>fabids</taxon>
        <taxon>Fabales</taxon>
        <taxon>Fabaceae</taxon>
        <taxon>Papilionoideae</taxon>
        <taxon>50 kb inversion clade</taxon>
        <taxon>dalbergioids sensu lato</taxon>
        <taxon>Dalbergieae</taxon>
        <taxon>Pterocarpus clade</taxon>
        <taxon>Stylosanthes</taxon>
    </lineage>
</organism>
<dbReference type="Proteomes" id="UP001341840">
    <property type="component" value="Unassembled WGS sequence"/>
</dbReference>
<keyword evidence="2" id="KW-1185">Reference proteome</keyword>
<reference evidence="1 2" key="1">
    <citation type="journal article" date="2023" name="Plants (Basel)">
        <title>Bridging the Gap: Combining Genomics and Transcriptomics Approaches to Understand Stylosanthes scabra, an Orphan Legume from the Brazilian Caatinga.</title>
        <authorList>
            <person name="Ferreira-Neto J.R.C."/>
            <person name="da Silva M.D."/>
            <person name="Binneck E."/>
            <person name="de Melo N.F."/>
            <person name="da Silva R.H."/>
            <person name="de Melo A.L.T.M."/>
            <person name="Pandolfi V."/>
            <person name="Bustamante F.O."/>
            <person name="Brasileiro-Vidal A.C."/>
            <person name="Benko-Iseppon A.M."/>
        </authorList>
    </citation>
    <scope>NUCLEOTIDE SEQUENCE [LARGE SCALE GENOMIC DNA]</scope>
    <source>
        <tissue evidence="1">Leaves</tissue>
    </source>
</reference>
<evidence type="ECO:0000313" key="2">
    <source>
        <dbReference type="Proteomes" id="UP001341840"/>
    </source>
</evidence>